<dbReference type="PANTHER" id="PTHR16821">
    <property type="entry name" value="FRATAXIN"/>
    <property type="match status" value="1"/>
</dbReference>
<evidence type="ECO:0000256" key="13">
    <source>
        <dbReference type="SAM" id="MobiDB-lite"/>
    </source>
</evidence>
<evidence type="ECO:0000256" key="12">
    <source>
        <dbReference type="ARBA" id="ARBA00047990"/>
    </source>
</evidence>
<keyword evidence="11" id="KW-0496">Mitochondrion</keyword>
<dbReference type="GO" id="GO:0008199">
    <property type="term" value="F:ferric iron binding"/>
    <property type="evidence" value="ECO:0007669"/>
    <property type="project" value="InterPro"/>
</dbReference>
<dbReference type="Pfam" id="PF01491">
    <property type="entry name" value="Frataxin_Cyay"/>
    <property type="match status" value="1"/>
</dbReference>
<evidence type="ECO:0000256" key="7">
    <source>
        <dbReference type="ARBA" id="ARBA00022946"/>
    </source>
</evidence>
<evidence type="ECO:0000256" key="4">
    <source>
        <dbReference type="ARBA" id="ARBA00022434"/>
    </source>
</evidence>
<dbReference type="STRING" id="1245745.A0A0A2VIL7"/>
<dbReference type="SUPFAM" id="SSF55387">
    <property type="entry name" value="Frataxin/Nqo15-like"/>
    <property type="match status" value="1"/>
</dbReference>
<evidence type="ECO:0000256" key="11">
    <source>
        <dbReference type="ARBA" id="ARBA00023128"/>
    </source>
</evidence>
<dbReference type="NCBIfam" id="TIGR03421">
    <property type="entry name" value="FeS_CyaY"/>
    <property type="match status" value="1"/>
</dbReference>
<feature type="region of interest" description="Disordered" evidence="13">
    <location>
        <begin position="430"/>
        <end position="457"/>
    </location>
</feature>
<dbReference type="GO" id="GO:0005739">
    <property type="term" value="C:mitochondrion"/>
    <property type="evidence" value="ECO:0007669"/>
    <property type="project" value="UniProtKB-SubCell"/>
</dbReference>
<gene>
    <name evidence="14" type="ORF">BBAD15_g7233</name>
</gene>
<dbReference type="EMBL" id="ANFO01000688">
    <property type="protein sequence ID" value="KGQ07458.1"/>
    <property type="molecule type" value="Genomic_DNA"/>
</dbReference>
<dbReference type="GO" id="GO:0006826">
    <property type="term" value="P:iron ion transport"/>
    <property type="evidence" value="ECO:0007669"/>
    <property type="project" value="UniProtKB-KW"/>
</dbReference>
<keyword evidence="8" id="KW-0560">Oxidoreductase</keyword>
<dbReference type="GO" id="GO:0004322">
    <property type="term" value="F:ferroxidase activity"/>
    <property type="evidence" value="ECO:0007669"/>
    <property type="project" value="UniProtKB-EC"/>
</dbReference>
<dbReference type="PROSITE" id="PS50810">
    <property type="entry name" value="FRATAXIN_2"/>
    <property type="match status" value="1"/>
</dbReference>
<comment type="caution">
    <text evidence="14">The sequence shown here is derived from an EMBL/GenBank/DDBJ whole genome shotgun (WGS) entry which is preliminary data.</text>
</comment>
<dbReference type="GO" id="GO:0051537">
    <property type="term" value="F:2 iron, 2 sulfur cluster binding"/>
    <property type="evidence" value="ECO:0007669"/>
    <property type="project" value="TreeGrafter"/>
</dbReference>
<dbReference type="NCBIfam" id="TIGR03422">
    <property type="entry name" value="mito_frataxin"/>
    <property type="match status" value="1"/>
</dbReference>
<dbReference type="InterPro" id="IPR002908">
    <property type="entry name" value="Frataxin/CyaY"/>
</dbReference>
<dbReference type="GO" id="GO:0034986">
    <property type="term" value="F:iron chaperone activity"/>
    <property type="evidence" value="ECO:0007669"/>
    <property type="project" value="TreeGrafter"/>
</dbReference>
<evidence type="ECO:0000256" key="5">
    <source>
        <dbReference type="ARBA" id="ARBA00022448"/>
    </source>
</evidence>
<dbReference type="HOGENOM" id="CLU_466897_0_0_1"/>
<evidence type="ECO:0000256" key="8">
    <source>
        <dbReference type="ARBA" id="ARBA00023002"/>
    </source>
</evidence>
<keyword evidence="5" id="KW-0813">Transport</keyword>
<dbReference type="GO" id="GO:0006879">
    <property type="term" value="P:intracellular iron ion homeostasis"/>
    <property type="evidence" value="ECO:0007669"/>
    <property type="project" value="UniProtKB-KW"/>
</dbReference>
<proteinExistence type="inferred from homology"/>
<sequence length="584" mass="65721">MIPTLIRRMAQPAKKAAVKSAQASNFVRTKKVWPPNFKELSQQQQLRFEKKYKRRVTLASQRPRWEKGVKYAQLATIAAALVWLLFYSEFEWWGQKYKPSEEIRRRAQYLFGVMDPDKRYERRKDMVEPASASSAGSASTDNKESPSNPAKVAAHANTQPRSQPGVPSLIDRPLGHRTLRPDPCDDAIQARLDDDAANNHLGQRGVQRLKVEDEVQLADILKELVERLDVDLDQVDEGQRRLGRRRDDDEVERRVVAVGDERRHVVLLLGRAVRRARGREEGRKREEVAGARGAVRHKGEYFGNEALLDARVLREREMELVLFFPDYPIVALRFWCSAGHGLTSSPHRIVYKENRISLLQRPPDSLHLYHVFHQSRFVMSRASLVQASRLASQTLSRSVAPSSRAALRPLPALLSHSVAALRQVPSGRRHLSLSTPLSKGIMPDTDSPVKEPLASPEPTYGAVELTEADYHDIADAYLEGVLTQFEALQDTREDIDIEFASGVMAITHSDKGTYVINKQPPNKQIWLSSPLSGPKRYDWCVVGEGQADKEGTGQGRWIYGRDGSSLNDLILEELGVDLSTAASS</sequence>
<dbReference type="PANTHER" id="PTHR16821:SF2">
    <property type="entry name" value="FRATAXIN, MITOCHONDRIAL"/>
    <property type="match status" value="1"/>
</dbReference>
<keyword evidence="6" id="KW-0410">Iron transport</keyword>
<accession>A0A0A2VIL7</accession>
<evidence type="ECO:0000256" key="2">
    <source>
        <dbReference type="ARBA" id="ARBA00008183"/>
    </source>
</evidence>
<dbReference type="EC" id="1.16.3.1" evidence="3"/>
<dbReference type="OrthoDB" id="1897642at2759"/>
<dbReference type="Proteomes" id="UP000030106">
    <property type="component" value="Unassembled WGS sequence"/>
</dbReference>
<dbReference type="eggNOG" id="KOG3413">
    <property type="taxonomic scope" value="Eukaryota"/>
</dbReference>
<evidence type="ECO:0000256" key="10">
    <source>
        <dbReference type="ARBA" id="ARBA00023065"/>
    </source>
</evidence>
<evidence type="ECO:0000313" key="15">
    <source>
        <dbReference type="Proteomes" id="UP000030106"/>
    </source>
</evidence>
<comment type="similarity">
    <text evidence="2">Belongs to the frataxin family.</text>
</comment>
<comment type="catalytic activity">
    <reaction evidence="12">
        <text>4 Fe(2+) + O2 + 4 H(+) = 4 Fe(3+) + 2 H2O</text>
        <dbReference type="Rhea" id="RHEA:11148"/>
        <dbReference type="ChEBI" id="CHEBI:15377"/>
        <dbReference type="ChEBI" id="CHEBI:15378"/>
        <dbReference type="ChEBI" id="CHEBI:15379"/>
        <dbReference type="ChEBI" id="CHEBI:29033"/>
        <dbReference type="ChEBI" id="CHEBI:29034"/>
        <dbReference type="EC" id="1.16.3.1"/>
    </reaction>
</comment>
<dbReference type="SMART" id="SM01219">
    <property type="entry name" value="Frataxin_Cyay"/>
    <property type="match status" value="1"/>
</dbReference>
<keyword evidence="9" id="KW-0408">Iron</keyword>
<dbReference type="Gene3D" id="3.30.920.10">
    <property type="entry name" value="Frataxin/CyaY"/>
    <property type="match status" value="1"/>
</dbReference>
<feature type="region of interest" description="Disordered" evidence="13">
    <location>
        <begin position="122"/>
        <end position="186"/>
    </location>
</feature>
<evidence type="ECO:0000256" key="3">
    <source>
        <dbReference type="ARBA" id="ARBA00013107"/>
    </source>
</evidence>
<dbReference type="PROSITE" id="PS01344">
    <property type="entry name" value="FRATAXIN_1"/>
    <property type="match status" value="1"/>
</dbReference>
<evidence type="ECO:0000256" key="9">
    <source>
        <dbReference type="ARBA" id="ARBA00023004"/>
    </source>
</evidence>
<dbReference type="InterPro" id="IPR020895">
    <property type="entry name" value="Frataxin_CS"/>
</dbReference>
<reference evidence="14 15" key="1">
    <citation type="submission" date="2012-10" db="EMBL/GenBank/DDBJ databases">
        <title>Genome sequencing and analysis of entomopathogenic fungi Beauveria bassiana D1-5.</title>
        <authorList>
            <person name="Li Q."/>
            <person name="Wang L."/>
            <person name="Zhang Z."/>
            <person name="Wang Q."/>
            <person name="Ren J."/>
            <person name="Wang M."/>
            <person name="Xu W."/>
            <person name="Wang J."/>
            <person name="Lu Y."/>
            <person name="Du Q."/>
            <person name="Sun Z."/>
        </authorList>
    </citation>
    <scope>NUCLEOTIDE SEQUENCE [LARGE SCALE GENOMIC DNA]</scope>
    <source>
        <strain evidence="14 15">D1-5</strain>
    </source>
</reference>
<organism evidence="14 15">
    <name type="scientific">Beauveria bassiana D1-5</name>
    <dbReference type="NCBI Taxonomy" id="1245745"/>
    <lineage>
        <taxon>Eukaryota</taxon>
        <taxon>Fungi</taxon>
        <taxon>Dikarya</taxon>
        <taxon>Ascomycota</taxon>
        <taxon>Pezizomycotina</taxon>
        <taxon>Sordariomycetes</taxon>
        <taxon>Hypocreomycetidae</taxon>
        <taxon>Hypocreales</taxon>
        <taxon>Cordycipitaceae</taxon>
        <taxon>Beauveria</taxon>
    </lineage>
</organism>
<evidence type="ECO:0000256" key="6">
    <source>
        <dbReference type="ARBA" id="ARBA00022496"/>
    </source>
</evidence>
<protein>
    <recommendedName>
        <fullName evidence="3">ferroxidase</fullName>
        <ecNumber evidence="3">1.16.3.1</ecNumber>
    </recommendedName>
</protein>
<dbReference type="InterPro" id="IPR017789">
    <property type="entry name" value="Frataxin"/>
</dbReference>
<dbReference type="GO" id="GO:0008198">
    <property type="term" value="F:ferrous iron binding"/>
    <property type="evidence" value="ECO:0007669"/>
    <property type="project" value="TreeGrafter"/>
</dbReference>
<comment type="subcellular location">
    <subcellularLocation>
        <location evidence="1">Mitochondrion</location>
    </subcellularLocation>
</comment>
<keyword evidence="10" id="KW-0406">Ion transport</keyword>
<dbReference type="GO" id="GO:0016226">
    <property type="term" value="P:iron-sulfur cluster assembly"/>
    <property type="evidence" value="ECO:0007669"/>
    <property type="project" value="InterPro"/>
</dbReference>
<evidence type="ECO:0000256" key="1">
    <source>
        <dbReference type="ARBA" id="ARBA00004173"/>
    </source>
</evidence>
<name>A0A0A2VIL7_BEABA</name>
<keyword evidence="4" id="KW-0409">Iron storage</keyword>
<keyword evidence="7" id="KW-0809">Transit peptide</keyword>
<dbReference type="FunFam" id="3.30.920.10:FF:000004">
    <property type="entry name" value="Mitochondrial chaperone Frataxin"/>
    <property type="match status" value="1"/>
</dbReference>
<feature type="compositionally biased region" description="Low complexity" evidence="13">
    <location>
        <begin position="130"/>
        <end position="139"/>
    </location>
</feature>
<evidence type="ECO:0000313" key="14">
    <source>
        <dbReference type="EMBL" id="KGQ07458.1"/>
    </source>
</evidence>
<dbReference type="InterPro" id="IPR036524">
    <property type="entry name" value="Frataxin/CyaY_sf"/>
</dbReference>
<dbReference type="AlphaFoldDB" id="A0A0A2VIL7"/>